<dbReference type="GeneID" id="66355636"/>
<keyword evidence="1" id="KW-1133">Transmembrane helix</keyword>
<dbReference type="Proteomes" id="UP000189137">
    <property type="component" value="Unassembled WGS sequence"/>
</dbReference>
<gene>
    <name evidence="4" type="ORF">BN1095_520013</name>
    <name evidence="3" type="ORF">BN1096_740045</name>
    <name evidence="2" type="ORF">BN1097_500051</name>
    <name evidence="5" type="ORF">KRM00_002577</name>
    <name evidence="7" type="ORF">SAMEA1402366_02065</name>
    <name evidence="6" type="ORF">SAMEA3375112_02536</name>
</gene>
<keyword evidence="1" id="KW-0812">Transmembrane</keyword>
<evidence type="ECO:0000313" key="8">
    <source>
        <dbReference type="Proteomes" id="UP000189137"/>
    </source>
</evidence>
<reference evidence="5" key="4">
    <citation type="submission" date="2021-06" db="EMBL/GenBank/DDBJ databases">
        <authorList>
            <consortium name="NCBI Pathogen Detection Project"/>
        </authorList>
    </citation>
    <scope>NUCLEOTIDE SEQUENCE</scope>
    <source>
        <strain evidence="5">HN1000</strain>
    </source>
</reference>
<reference evidence="6 8" key="2">
    <citation type="submission" date="2017-02" db="EMBL/GenBank/DDBJ databases">
        <authorList>
            <consortium name="Pathogen Informatics"/>
        </authorList>
    </citation>
    <scope>NUCLEOTIDE SEQUENCE [LARGE SCALE GENOMIC DNA]</scope>
    <source>
        <strain evidence="9">tl291</strain>
        <strain evidence="7">Tl291</strain>
        <strain evidence="6 8">VRECD0157</strain>
    </source>
</reference>
<evidence type="ECO:0000313" key="4">
    <source>
        <dbReference type="EMBL" id="CDT49978.1"/>
    </source>
</evidence>
<dbReference type="InterPro" id="IPR003737">
    <property type="entry name" value="GlcNAc_PI_deacetylase-related"/>
</dbReference>
<name>A0A031WKG4_CLODI</name>
<accession>A0A031WKG4</accession>
<evidence type="ECO:0000313" key="3">
    <source>
        <dbReference type="EMBL" id="CDS89313.1"/>
    </source>
</evidence>
<dbReference type="Gene3D" id="3.40.50.10320">
    <property type="entry name" value="LmbE-like"/>
    <property type="match status" value="1"/>
</dbReference>
<dbReference type="AlphaFoldDB" id="A0A031WKG4"/>
<dbReference type="KEGG" id="pdf:CD630DERM_32180"/>
<sequence length="266" mass="30894">MESKTKYIGISILILLMIFLIAKNFNGKLEIPIPESNSRKFKSAAVFYPQHQDDEVLWGGSAIVDAIKQCGVDNVYVVLVSDGSGVNVFKANTKFRNLTRKQKEELRNNEFKSALRELGVKPQNVIILADIDKKEGTHYELMEKTILDFEHKFKGNVTHIAHHYKYDDHIMHRKNGEVLKKLKREGKIKDDLYFVKPKYVKYIPRNERAIYKAMDFDDYNKVKSACYEYKVVNSKRKMYGIGYISAHSYFEHLLNDPELTSVLSED</sequence>
<dbReference type="PATRIC" id="fig|1496.854.peg.3813"/>
<dbReference type="EMBL" id="CAAJVP010000008">
    <property type="protein sequence ID" value="VHY08323.1"/>
    <property type="molecule type" value="Genomic_DNA"/>
</dbReference>
<keyword evidence="1" id="KW-0472">Membrane</keyword>
<dbReference type="Pfam" id="PF02585">
    <property type="entry name" value="PIG-L"/>
    <property type="match status" value="1"/>
</dbReference>
<dbReference type="Proteomes" id="UP000878956">
    <property type="component" value="Unassembled WGS sequence"/>
</dbReference>
<evidence type="ECO:0000313" key="7">
    <source>
        <dbReference type="EMBL" id="VHY08323.1"/>
    </source>
</evidence>
<evidence type="ECO:0000313" key="6">
    <source>
        <dbReference type="EMBL" id="SJS62056.1"/>
    </source>
</evidence>
<evidence type="ECO:0000313" key="9">
    <source>
        <dbReference type="Proteomes" id="UP000372533"/>
    </source>
</evidence>
<proteinExistence type="predicted"/>
<organism evidence="3">
    <name type="scientific">Clostridioides difficile</name>
    <name type="common">Peptoclostridium difficile</name>
    <dbReference type="NCBI Taxonomy" id="1496"/>
    <lineage>
        <taxon>Bacteria</taxon>
        <taxon>Bacillati</taxon>
        <taxon>Bacillota</taxon>
        <taxon>Clostridia</taxon>
        <taxon>Peptostreptococcales</taxon>
        <taxon>Peptostreptococcaceae</taxon>
        <taxon>Clostridioides</taxon>
    </lineage>
</organism>
<dbReference type="EMBL" id="LK932388">
    <property type="protein sequence ID" value="CDS85455.1"/>
    <property type="molecule type" value="Genomic_DNA"/>
</dbReference>
<dbReference type="EMBL" id="LK932529">
    <property type="protein sequence ID" value="CDS89313.1"/>
    <property type="molecule type" value="Genomic_DNA"/>
</dbReference>
<dbReference type="EMBL" id="FUPS01000008">
    <property type="protein sequence ID" value="SJS62056.1"/>
    <property type="molecule type" value="Genomic_DNA"/>
</dbReference>
<evidence type="ECO:0000313" key="5">
    <source>
        <dbReference type="EMBL" id="HBH1543072.1"/>
    </source>
</evidence>
<protein>
    <submittedName>
        <fullName evidence="7">LmbE-like deacetylase</fullName>
    </submittedName>
    <submittedName>
        <fullName evidence="5">PIG-L family deacetylase</fullName>
    </submittedName>
    <submittedName>
        <fullName evidence="2">Putative exported protein</fullName>
    </submittedName>
    <submittedName>
        <fullName evidence="6">Uncharacterized proteins, LmbE homologs</fullName>
    </submittedName>
</protein>
<feature type="transmembrane region" description="Helical" evidence="1">
    <location>
        <begin position="7"/>
        <end position="25"/>
    </location>
</feature>
<dbReference type="EMBL" id="LK933205">
    <property type="protein sequence ID" value="CDT49978.1"/>
    <property type="molecule type" value="Genomic_DNA"/>
</dbReference>
<reference evidence="5" key="3">
    <citation type="journal article" date="2018" name="Genome Biol.">
        <title>SKESA: strategic k-mer extension for scrupulous assemblies.</title>
        <authorList>
            <person name="Souvorov A."/>
            <person name="Agarwala R."/>
            <person name="Lipman D.J."/>
        </authorList>
    </citation>
    <scope>NUCLEOTIDE SEQUENCE</scope>
    <source>
        <strain evidence="5">HN1000</strain>
    </source>
</reference>
<dbReference type="SUPFAM" id="SSF102588">
    <property type="entry name" value="LmbE-like"/>
    <property type="match status" value="1"/>
</dbReference>
<dbReference type="Proteomes" id="UP000372533">
    <property type="component" value="Unassembled WGS sequence"/>
</dbReference>
<evidence type="ECO:0000256" key="1">
    <source>
        <dbReference type="SAM" id="Phobius"/>
    </source>
</evidence>
<reference evidence="3" key="1">
    <citation type="submission" date="2014-07" db="EMBL/GenBank/DDBJ databases">
        <authorList>
            <person name="Monot Marc"/>
        </authorList>
    </citation>
    <scope>NUCLEOTIDE SEQUENCE</scope>
    <source>
        <strain evidence="4">7032989</strain>
        <strain evidence="2">7032994</strain>
    </source>
</reference>
<evidence type="ECO:0000313" key="2">
    <source>
        <dbReference type="EMBL" id="CDS85455.1"/>
    </source>
</evidence>
<dbReference type="RefSeq" id="WP_003438785.1">
    <property type="nucleotide sequence ID" value="NZ_AP031492.1"/>
</dbReference>
<dbReference type="InterPro" id="IPR024078">
    <property type="entry name" value="LmbE-like_dom_sf"/>
</dbReference>
<dbReference type="EMBL" id="DAEPXK010000029">
    <property type="protein sequence ID" value="HBH1543072.1"/>
    <property type="molecule type" value="Genomic_DNA"/>
</dbReference>